<evidence type="ECO:0000313" key="3">
    <source>
        <dbReference type="Proteomes" id="UP001596391"/>
    </source>
</evidence>
<accession>A0ABW1Z966</accession>
<dbReference type="EMBL" id="JBHSWI010000001">
    <property type="protein sequence ID" value="MFC6645236.1"/>
    <property type="molecule type" value="Genomic_DNA"/>
</dbReference>
<dbReference type="GO" id="GO:0016740">
    <property type="term" value="F:transferase activity"/>
    <property type="evidence" value="ECO:0007669"/>
    <property type="project" value="UniProtKB-KW"/>
</dbReference>
<keyword evidence="3" id="KW-1185">Reference proteome</keyword>
<dbReference type="CDD" id="cd04182">
    <property type="entry name" value="GT_2_like_f"/>
    <property type="match status" value="1"/>
</dbReference>
<proteinExistence type="predicted"/>
<dbReference type="PANTHER" id="PTHR43777">
    <property type="entry name" value="MOLYBDENUM COFACTOR CYTIDYLYLTRANSFERASE"/>
    <property type="match status" value="1"/>
</dbReference>
<dbReference type="PANTHER" id="PTHR43777:SF1">
    <property type="entry name" value="MOLYBDENUM COFACTOR CYTIDYLYLTRANSFERASE"/>
    <property type="match status" value="1"/>
</dbReference>
<dbReference type="InterPro" id="IPR025877">
    <property type="entry name" value="MobA-like_NTP_Trfase"/>
</dbReference>
<dbReference type="Gene3D" id="3.90.550.10">
    <property type="entry name" value="Spore Coat Polysaccharide Biosynthesis Protein SpsA, Chain A"/>
    <property type="match status" value="1"/>
</dbReference>
<gene>
    <name evidence="2" type="ORF">ACFQBQ_06460</name>
</gene>
<dbReference type="SUPFAM" id="SSF53448">
    <property type="entry name" value="Nucleotide-diphospho-sugar transferases"/>
    <property type="match status" value="1"/>
</dbReference>
<dbReference type="Proteomes" id="UP001596391">
    <property type="component" value="Unassembled WGS sequence"/>
</dbReference>
<name>A0ABW1Z966_9BACT</name>
<feature type="domain" description="MobA-like NTP transferase" evidence="1">
    <location>
        <begin position="5"/>
        <end position="163"/>
    </location>
</feature>
<dbReference type="Pfam" id="PF12804">
    <property type="entry name" value="NTP_transf_3"/>
    <property type="match status" value="1"/>
</dbReference>
<keyword evidence="2" id="KW-0808">Transferase</keyword>
<evidence type="ECO:0000313" key="2">
    <source>
        <dbReference type="EMBL" id="MFC6645236.1"/>
    </source>
</evidence>
<dbReference type="RefSeq" id="WP_263371618.1">
    <property type="nucleotide sequence ID" value="NZ_JAGSYD010000003.1"/>
</dbReference>
<comment type="caution">
    <text evidence="2">The sequence shown here is derived from an EMBL/GenBank/DDBJ whole genome shotgun (WGS) entry which is preliminary data.</text>
</comment>
<dbReference type="InterPro" id="IPR029044">
    <property type="entry name" value="Nucleotide-diphossugar_trans"/>
</dbReference>
<protein>
    <submittedName>
        <fullName evidence="2">NTP transferase domain-containing protein</fullName>
    </submittedName>
</protein>
<evidence type="ECO:0000259" key="1">
    <source>
        <dbReference type="Pfam" id="PF12804"/>
    </source>
</evidence>
<organism evidence="2 3">
    <name type="scientific">Granulicella cerasi</name>
    <dbReference type="NCBI Taxonomy" id="741063"/>
    <lineage>
        <taxon>Bacteria</taxon>
        <taxon>Pseudomonadati</taxon>
        <taxon>Acidobacteriota</taxon>
        <taxon>Terriglobia</taxon>
        <taxon>Terriglobales</taxon>
        <taxon>Acidobacteriaceae</taxon>
        <taxon>Granulicella</taxon>
    </lineage>
</organism>
<sequence>MNVAAVILAAGFSRRLGQPKQLVTVGGANLLQLTVKVALGAGLSPVVVVVQDATVAEGVLADNVRVVVNPNASEGMAASIRCGVQFLGAAQGLVVDGAVILACDQVGLAVEHVRALVEDRTRIKASRYEGRTAVPAYFPHTRFTDLLALHGDQGARALIRNAEAVQDEGLALDIDTPEDLQRARALYGE</sequence>
<reference evidence="3" key="1">
    <citation type="journal article" date="2019" name="Int. J. Syst. Evol. Microbiol.">
        <title>The Global Catalogue of Microorganisms (GCM) 10K type strain sequencing project: providing services to taxonomists for standard genome sequencing and annotation.</title>
        <authorList>
            <consortium name="The Broad Institute Genomics Platform"/>
            <consortium name="The Broad Institute Genome Sequencing Center for Infectious Disease"/>
            <person name="Wu L."/>
            <person name="Ma J."/>
        </authorList>
    </citation>
    <scope>NUCLEOTIDE SEQUENCE [LARGE SCALE GENOMIC DNA]</scope>
    <source>
        <strain evidence="3">CGMCC 1.16026</strain>
    </source>
</reference>